<comment type="caution">
    <text evidence="1">The sequence shown here is derived from an EMBL/GenBank/DDBJ whole genome shotgun (WGS) entry which is preliminary data.</text>
</comment>
<reference evidence="1" key="1">
    <citation type="journal article" date="2015" name="Nature">
        <title>Complex archaea that bridge the gap between prokaryotes and eukaryotes.</title>
        <authorList>
            <person name="Spang A."/>
            <person name="Saw J.H."/>
            <person name="Jorgensen S.L."/>
            <person name="Zaremba-Niedzwiedzka K."/>
            <person name="Martijn J."/>
            <person name="Lind A.E."/>
            <person name="van Eijk R."/>
            <person name="Schleper C."/>
            <person name="Guy L."/>
            <person name="Ettema T.J."/>
        </authorList>
    </citation>
    <scope>NUCLEOTIDE SEQUENCE</scope>
</reference>
<name>A0A0F9KK07_9ZZZZ</name>
<accession>A0A0F9KK07</accession>
<sequence length="100" mass="11025">MTRSVLPRNNFFDGQQITESDLDVEQTAWHDGLANSIDFLAGSGVEQEFATQRVLFDSDDVPASITSLITNTNFDGEPIYETDAFSLTVFEQPSDTTEGV</sequence>
<dbReference type="EMBL" id="LAZR01007858">
    <property type="protein sequence ID" value="KKM82474.1"/>
    <property type="molecule type" value="Genomic_DNA"/>
</dbReference>
<feature type="non-terminal residue" evidence="1">
    <location>
        <position position="100"/>
    </location>
</feature>
<protein>
    <submittedName>
        <fullName evidence="1">Uncharacterized protein</fullName>
    </submittedName>
</protein>
<dbReference type="AlphaFoldDB" id="A0A0F9KK07"/>
<gene>
    <name evidence="1" type="ORF">LCGC14_1319170</name>
</gene>
<organism evidence="1">
    <name type="scientific">marine sediment metagenome</name>
    <dbReference type="NCBI Taxonomy" id="412755"/>
    <lineage>
        <taxon>unclassified sequences</taxon>
        <taxon>metagenomes</taxon>
        <taxon>ecological metagenomes</taxon>
    </lineage>
</organism>
<proteinExistence type="predicted"/>
<evidence type="ECO:0000313" key="1">
    <source>
        <dbReference type="EMBL" id="KKM82474.1"/>
    </source>
</evidence>